<evidence type="ECO:0000313" key="3">
    <source>
        <dbReference type="Proteomes" id="UP001443914"/>
    </source>
</evidence>
<sequence>MEDLDRAILEEAGYTAAENDDGQTSVDRDGAADSNTSPTSDNFQQPITVDHPLQQQSASALTWTGEGTCKRRRTSTTNRATPVAAIVNIQPNGPLSPLSSKRRGKGDGLGCSLDCGQTTGASLLVVSNFMRNNMALFRNVKDWRKHVADYCFLDDGDLPITEDLVEYGPNSRLQRNDFLSMLPNRLTSSSVIECWALLLNKIESEDNKTQRMALFGLRHTEFLNRMMETSTQTTPSDSVFDVLYKDWDNYLNECGSTINLDADFIFVPILIEDHMACVCLNFKSQTADILDNQTHNDQTKSYIIYVNHVFSQRRTTLYFRNYRTEHLILDCQYQVSAMSDYLEYRGIEKGCEVTRFAIRPIMFVWTRSRPNKEESGIFTMVHMLMYEGMPFDHDDLGSKINRRYLVIQIAASLILADMNRIRPKVMEDVSRWVSRKDSTLVSLKAKRRLIQILSKSRSSN</sequence>
<dbReference type="Proteomes" id="UP001443914">
    <property type="component" value="Unassembled WGS sequence"/>
</dbReference>
<dbReference type="SUPFAM" id="SSF54001">
    <property type="entry name" value="Cysteine proteinases"/>
    <property type="match status" value="1"/>
</dbReference>
<evidence type="ECO:0000313" key="2">
    <source>
        <dbReference type="EMBL" id="KAK9733815.1"/>
    </source>
</evidence>
<keyword evidence="3" id="KW-1185">Reference proteome</keyword>
<dbReference type="AlphaFoldDB" id="A0AAW1LHV3"/>
<accession>A0AAW1LHV3</accession>
<dbReference type="Gene3D" id="3.40.395.10">
    <property type="entry name" value="Adenoviral Proteinase, Chain A"/>
    <property type="match status" value="1"/>
</dbReference>
<name>A0AAW1LHV3_SAPOF</name>
<dbReference type="InterPro" id="IPR038765">
    <property type="entry name" value="Papain-like_cys_pep_sf"/>
</dbReference>
<organism evidence="2 3">
    <name type="scientific">Saponaria officinalis</name>
    <name type="common">Common soapwort</name>
    <name type="synonym">Lychnis saponaria</name>
    <dbReference type="NCBI Taxonomy" id="3572"/>
    <lineage>
        <taxon>Eukaryota</taxon>
        <taxon>Viridiplantae</taxon>
        <taxon>Streptophyta</taxon>
        <taxon>Embryophyta</taxon>
        <taxon>Tracheophyta</taxon>
        <taxon>Spermatophyta</taxon>
        <taxon>Magnoliopsida</taxon>
        <taxon>eudicotyledons</taxon>
        <taxon>Gunneridae</taxon>
        <taxon>Pentapetalae</taxon>
        <taxon>Caryophyllales</taxon>
        <taxon>Caryophyllaceae</taxon>
        <taxon>Caryophylleae</taxon>
        <taxon>Saponaria</taxon>
    </lineage>
</organism>
<feature type="compositionally biased region" description="Polar residues" evidence="1">
    <location>
        <begin position="33"/>
        <end position="46"/>
    </location>
</feature>
<comment type="caution">
    <text evidence="2">The sequence shown here is derived from an EMBL/GenBank/DDBJ whole genome shotgun (WGS) entry which is preliminary data.</text>
</comment>
<evidence type="ECO:0008006" key="4">
    <source>
        <dbReference type="Google" id="ProtNLM"/>
    </source>
</evidence>
<evidence type="ECO:0000256" key="1">
    <source>
        <dbReference type="SAM" id="MobiDB-lite"/>
    </source>
</evidence>
<proteinExistence type="predicted"/>
<gene>
    <name evidence="2" type="ORF">RND81_04G094300</name>
</gene>
<feature type="region of interest" description="Disordered" evidence="1">
    <location>
        <begin position="1"/>
        <end position="46"/>
    </location>
</feature>
<protein>
    <recommendedName>
        <fullName evidence="4">Ubiquitin-like protease family profile domain-containing protein</fullName>
    </recommendedName>
</protein>
<reference evidence="2" key="1">
    <citation type="submission" date="2024-03" db="EMBL/GenBank/DDBJ databases">
        <title>WGS assembly of Saponaria officinalis var. Norfolk2.</title>
        <authorList>
            <person name="Jenkins J."/>
            <person name="Shu S."/>
            <person name="Grimwood J."/>
            <person name="Barry K."/>
            <person name="Goodstein D."/>
            <person name="Schmutz J."/>
            <person name="Leebens-Mack J."/>
            <person name="Osbourn A."/>
        </authorList>
    </citation>
    <scope>NUCLEOTIDE SEQUENCE [LARGE SCALE GENOMIC DNA]</scope>
    <source>
        <strain evidence="2">JIC</strain>
    </source>
</reference>
<dbReference type="EMBL" id="JBDFQZ010000004">
    <property type="protein sequence ID" value="KAK9733815.1"/>
    <property type="molecule type" value="Genomic_DNA"/>
</dbReference>